<feature type="region of interest" description="Disordered" evidence="1">
    <location>
        <begin position="210"/>
        <end position="233"/>
    </location>
</feature>
<gene>
    <name evidence="2" type="ORF">TSPGSL018_8377</name>
</gene>
<feature type="compositionally biased region" description="Polar residues" evidence="1">
    <location>
        <begin position="343"/>
        <end position="353"/>
    </location>
</feature>
<sequence>MVTLMDSLNLCVSKFVCVSSFQLTEEVFLQTNVNSRKLLLAVAIARQDKWILKSAETSDSALSSSIPTHPRADLLYDGQPGLEKCLQTSPLKYSILSSSEDRFVSQLSLQAGDSRFKHNVPNYSEPLGPGSYGWEKAKDRVCEVSSLEVTSSFAAPERRERHFPAGPDTSDGPLGEDRRVWHSRGSRISTVPRETDVSLWMYKSQNRVAREKPSAAASYDSDSRKNGSRGSVFGEVCASPRRLKASFDSATERFLHLPAHRSVDRRTVHGLGENPREDARHVQHKIWDGRSWVEPAQFMRQSGAAAAGGKRPPRQTRVSLGSLRQPVPADGLRVFADVRQSLQGTSSMRSQGHFTPGGGRGFFRDSALLRRR</sequence>
<evidence type="ECO:0000313" key="2">
    <source>
        <dbReference type="EMBL" id="JAC68583.1"/>
    </source>
</evidence>
<name>A0A061R9E5_9CHLO</name>
<accession>A0A061R9E5</accession>
<feature type="region of interest" description="Disordered" evidence="1">
    <location>
        <begin position="343"/>
        <end position="372"/>
    </location>
</feature>
<reference evidence="2" key="1">
    <citation type="submission" date="2014-05" db="EMBL/GenBank/DDBJ databases">
        <title>The transcriptome of the halophilic microalga Tetraselmis sp. GSL018 isolated from the Great Salt Lake, Utah.</title>
        <authorList>
            <person name="Jinkerson R.E."/>
            <person name="D'Adamo S."/>
            <person name="Posewitz M.C."/>
        </authorList>
    </citation>
    <scope>NUCLEOTIDE SEQUENCE</scope>
    <source>
        <strain evidence="2">GSL018</strain>
    </source>
</reference>
<dbReference type="AlphaFoldDB" id="A0A061R9E5"/>
<proteinExistence type="predicted"/>
<protein>
    <submittedName>
        <fullName evidence="2">Uncharacterized protein</fullName>
    </submittedName>
</protein>
<dbReference type="EMBL" id="GBEZ01017785">
    <property type="protein sequence ID" value="JAC68583.1"/>
    <property type="molecule type" value="Transcribed_RNA"/>
</dbReference>
<organism evidence="2">
    <name type="scientific">Tetraselmis sp. GSL018</name>
    <dbReference type="NCBI Taxonomy" id="582737"/>
    <lineage>
        <taxon>Eukaryota</taxon>
        <taxon>Viridiplantae</taxon>
        <taxon>Chlorophyta</taxon>
        <taxon>core chlorophytes</taxon>
        <taxon>Chlorodendrophyceae</taxon>
        <taxon>Chlorodendrales</taxon>
        <taxon>Chlorodendraceae</taxon>
        <taxon>Tetraselmis</taxon>
    </lineage>
</organism>
<feature type="region of interest" description="Disordered" evidence="1">
    <location>
        <begin position="155"/>
        <end position="179"/>
    </location>
</feature>
<evidence type="ECO:0000256" key="1">
    <source>
        <dbReference type="SAM" id="MobiDB-lite"/>
    </source>
</evidence>